<keyword evidence="3" id="KW-1185">Reference proteome</keyword>
<evidence type="ECO:0000313" key="3">
    <source>
        <dbReference type="Proteomes" id="UP001162131"/>
    </source>
</evidence>
<evidence type="ECO:0000259" key="1">
    <source>
        <dbReference type="Pfam" id="PF00501"/>
    </source>
</evidence>
<feature type="domain" description="AMP-dependent synthetase/ligase" evidence="1">
    <location>
        <begin position="19"/>
        <end position="99"/>
    </location>
</feature>
<dbReference type="SUPFAM" id="SSF56801">
    <property type="entry name" value="Acetyl-CoA synthetase-like"/>
    <property type="match status" value="1"/>
</dbReference>
<name>A0AAU9JV67_9CILI</name>
<proteinExistence type="predicted"/>
<comment type="caution">
    <text evidence="2">The sequence shown here is derived from an EMBL/GenBank/DDBJ whole genome shotgun (WGS) entry which is preliminary data.</text>
</comment>
<dbReference type="InterPro" id="IPR042099">
    <property type="entry name" value="ANL_N_sf"/>
</dbReference>
<organism evidence="2 3">
    <name type="scientific">Blepharisma stoltei</name>
    <dbReference type="NCBI Taxonomy" id="1481888"/>
    <lineage>
        <taxon>Eukaryota</taxon>
        <taxon>Sar</taxon>
        <taxon>Alveolata</taxon>
        <taxon>Ciliophora</taxon>
        <taxon>Postciliodesmatophora</taxon>
        <taxon>Heterotrichea</taxon>
        <taxon>Heterotrichida</taxon>
        <taxon>Blepharismidae</taxon>
        <taxon>Blepharisma</taxon>
    </lineage>
</organism>
<dbReference type="AlphaFoldDB" id="A0AAU9JV67"/>
<accession>A0AAU9JV67</accession>
<sequence>MLSKAIERLNLLGPIEKAFAAQLKSFPHRDAWHFPDKSIRWTFKEVNRYSQAYAMGLAELGLNPGDKVATWLSCKEFPESLILQLACARAGFEIVSLDSTENFESGMKSAKLLIVSPWESWGNNNRIDFVLSQIPEMLKTQSGSSLKSQKYPGLKGIIQTGFSTIRGSLKLKQIPVYAELEETSNSMQNFEIKPNLPLFSHFGVSHTQENLANFAVDFSEKLGVKGGDSVISTLSHQYPLTFGSVLGASFVGAKTVIAPDADGLSLYKAQHAKVLIVNMEKAQNIKGKGEIETLVIGTKKSASIEPFVKKLHDQGVKARKIVDFDLITLKKSA</sequence>
<protein>
    <recommendedName>
        <fullName evidence="1">AMP-dependent synthetase/ligase domain-containing protein</fullName>
    </recommendedName>
</protein>
<reference evidence="2" key="1">
    <citation type="submission" date="2021-09" db="EMBL/GenBank/DDBJ databases">
        <authorList>
            <consortium name="AG Swart"/>
            <person name="Singh M."/>
            <person name="Singh A."/>
            <person name="Seah K."/>
            <person name="Emmerich C."/>
        </authorList>
    </citation>
    <scope>NUCLEOTIDE SEQUENCE</scope>
    <source>
        <strain evidence="2">ATCC30299</strain>
    </source>
</reference>
<dbReference type="Pfam" id="PF00501">
    <property type="entry name" value="AMP-binding"/>
    <property type="match status" value="1"/>
</dbReference>
<evidence type="ECO:0000313" key="2">
    <source>
        <dbReference type="EMBL" id="CAG9329623.1"/>
    </source>
</evidence>
<dbReference type="Proteomes" id="UP001162131">
    <property type="component" value="Unassembled WGS sequence"/>
</dbReference>
<dbReference type="InterPro" id="IPR000873">
    <property type="entry name" value="AMP-dep_synth/lig_dom"/>
</dbReference>
<dbReference type="EMBL" id="CAJZBQ010000048">
    <property type="protein sequence ID" value="CAG9329623.1"/>
    <property type="molecule type" value="Genomic_DNA"/>
</dbReference>
<dbReference type="Gene3D" id="3.40.50.12780">
    <property type="entry name" value="N-terminal domain of ligase-like"/>
    <property type="match status" value="1"/>
</dbReference>
<gene>
    <name evidence="2" type="ORF">BSTOLATCC_MIC49250</name>
</gene>